<name>A0A9D1N8Q5_9FIRM</name>
<dbReference type="PANTHER" id="PTHR38450:SF1">
    <property type="entry name" value="STAGE V SPORULATION PROTEIN AC"/>
    <property type="match status" value="1"/>
</dbReference>
<dbReference type="AlphaFoldDB" id="A0A9D1N8Q5"/>
<evidence type="ECO:0000256" key="1">
    <source>
        <dbReference type="SAM" id="Phobius"/>
    </source>
</evidence>
<dbReference type="Proteomes" id="UP000886857">
    <property type="component" value="Unassembled WGS sequence"/>
</dbReference>
<dbReference type="InterPro" id="IPR014203">
    <property type="entry name" value="Spore_V_AC"/>
</dbReference>
<feature type="transmembrane region" description="Helical" evidence="1">
    <location>
        <begin position="57"/>
        <end position="77"/>
    </location>
</feature>
<dbReference type="Pfam" id="PF03862">
    <property type="entry name" value="SpoVAC_SpoVAEB"/>
    <property type="match status" value="1"/>
</dbReference>
<gene>
    <name evidence="2" type="primary">spoVAC</name>
    <name evidence="2" type="ORF">IAC73_00045</name>
</gene>
<feature type="transmembrane region" description="Helical" evidence="1">
    <location>
        <begin position="121"/>
        <end position="144"/>
    </location>
</feature>
<comment type="caution">
    <text evidence="2">The sequence shown here is derived from an EMBL/GenBank/DDBJ whole genome shotgun (WGS) entry which is preliminary data.</text>
</comment>
<sequence>MISKDAYKRYVEKNAPRSPMWRSMTAAFLVGGLICCLGQGVHDGIAAIFPAMSEEDIASWTTVTLIFLGAFLTAVGVYDKLGHFAGGGSIVPITGFANSVVSPAVEYNREGVFFGVCAKMFVIAGPIIVFGVVASVIAGLIGLITEAV</sequence>
<feature type="transmembrane region" description="Helical" evidence="1">
    <location>
        <begin position="84"/>
        <end position="101"/>
    </location>
</feature>
<proteinExistence type="predicted"/>
<dbReference type="NCBIfam" id="TIGR02838">
    <property type="entry name" value="spore_V_AC"/>
    <property type="match status" value="1"/>
</dbReference>
<dbReference type="PANTHER" id="PTHR38450">
    <property type="entry name" value="STAGE V SPORULATION PROTEIN AC-RELATED"/>
    <property type="match status" value="1"/>
</dbReference>
<reference evidence="2" key="1">
    <citation type="submission" date="2020-10" db="EMBL/GenBank/DDBJ databases">
        <authorList>
            <person name="Gilroy R."/>
        </authorList>
    </citation>
    <scope>NUCLEOTIDE SEQUENCE</scope>
    <source>
        <strain evidence="2">10406</strain>
    </source>
</reference>
<keyword evidence="1" id="KW-0812">Transmembrane</keyword>
<evidence type="ECO:0000313" key="3">
    <source>
        <dbReference type="Proteomes" id="UP000886857"/>
    </source>
</evidence>
<dbReference type="InterPro" id="IPR005562">
    <property type="entry name" value="SpoVA"/>
</dbReference>
<reference evidence="2" key="2">
    <citation type="journal article" date="2021" name="PeerJ">
        <title>Extensive microbial diversity within the chicken gut microbiome revealed by metagenomics and culture.</title>
        <authorList>
            <person name="Gilroy R."/>
            <person name="Ravi A."/>
            <person name="Getino M."/>
            <person name="Pursley I."/>
            <person name="Horton D.L."/>
            <person name="Alikhan N.F."/>
            <person name="Baker D."/>
            <person name="Gharbi K."/>
            <person name="Hall N."/>
            <person name="Watson M."/>
            <person name="Adriaenssens E.M."/>
            <person name="Foster-Nyarko E."/>
            <person name="Jarju S."/>
            <person name="Secka A."/>
            <person name="Antonio M."/>
            <person name="Oren A."/>
            <person name="Chaudhuri R.R."/>
            <person name="La Ragione R."/>
            <person name="Hildebrand F."/>
            <person name="Pallen M.J."/>
        </authorList>
    </citation>
    <scope>NUCLEOTIDE SEQUENCE</scope>
    <source>
        <strain evidence="2">10406</strain>
    </source>
</reference>
<keyword evidence="1" id="KW-0472">Membrane</keyword>
<organism evidence="2 3">
    <name type="scientific">Candidatus Limadaptatus stercoripullorum</name>
    <dbReference type="NCBI Taxonomy" id="2840846"/>
    <lineage>
        <taxon>Bacteria</taxon>
        <taxon>Bacillati</taxon>
        <taxon>Bacillota</taxon>
        <taxon>Clostridia</taxon>
        <taxon>Eubacteriales</taxon>
        <taxon>Candidatus Limadaptatus</taxon>
    </lineage>
</organism>
<protein>
    <submittedName>
        <fullName evidence="2">Stage V sporulation protein AC</fullName>
    </submittedName>
</protein>
<evidence type="ECO:0000313" key="2">
    <source>
        <dbReference type="EMBL" id="HIU98221.1"/>
    </source>
</evidence>
<dbReference type="EMBL" id="DVOE01000001">
    <property type="protein sequence ID" value="HIU98221.1"/>
    <property type="molecule type" value="Genomic_DNA"/>
</dbReference>
<keyword evidence="1" id="KW-1133">Transmembrane helix</keyword>
<accession>A0A9D1N8Q5</accession>